<keyword evidence="4" id="KW-0598">Phosphotransferase system</keyword>
<dbReference type="InterPro" id="IPR001020">
    <property type="entry name" value="PTS_HPr_His_P_site"/>
</dbReference>
<organism evidence="6 7">
    <name type="scientific">Cloacimonas acidaminovorans (strain Evry)</name>
    <dbReference type="NCBI Taxonomy" id="459349"/>
    <lineage>
        <taxon>Bacteria</taxon>
        <taxon>Pseudomonadati</taxon>
        <taxon>Candidatus Cloacimonadota</taxon>
        <taxon>Candidatus Cloacimonadia</taxon>
        <taxon>Candidatus Cloacimonadales</taxon>
        <taxon>Candidatus Cloacimonadaceae</taxon>
        <taxon>Candidatus Cloacimonas</taxon>
    </lineage>
</organism>
<dbReference type="eggNOG" id="COG1925">
    <property type="taxonomic scope" value="Bacteria"/>
</dbReference>
<dbReference type="KEGG" id="caci:CLOAM1753"/>
<reference evidence="6 7" key="1">
    <citation type="journal article" date="2008" name="J. Bacteriol.">
        <title>'Candidatus Cloacamonas acidaminovorans': genome sequence reconstruction provides a first glimpse of a new bacterial division.</title>
        <authorList>
            <person name="Pelletier E."/>
            <person name="Kreimeyer A."/>
            <person name="Bocs S."/>
            <person name="Rouy Z."/>
            <person name="Gyapay G."/>
            <person name="Chouari R."/>
            <person name="Riviere D."/>
            <person name="Ganesan A."/>
            <person name="Daegelen P."/>
            <person name="Sghir A."/>
            <person name="Cohen G.N."/>
            <person name="Medigue C."/>
            <person name="Weissenbach J."/>
            <person name="Le Paslier D."/>
        </authorList>
    </citation>
    <scope>NUCLEOTIDE SEQUENCE [LARGE SCALE GENOMIC DNA]</scope>
    <source>
        <strain evidence="7">Evry</strain>
    </source>
</reference>
<evidence type="ECO:0000256" key="1">
    <source>
        <dbReference type="ARBA" id="ARBA00004496"/>
    </source>
</evidence>
<evidence type="ECO:0000313" key="6">
    <source>
        <dbReference type="EMBL" id="CAO81588.1"/>
    </source>
</evidence>
<dbReference type="PANTHER" id="PTHR33705">
    <property type="entry name" value="PHOSPHOCARRIER PROTEIN HPR"/>
    <property type="match status" value="1"/>
</dbReference>
<dbReference type="Pfam" id="PF00381">
    <property type="entry name" value="PTS-HPr"/>
    <property type="match status" value="1"/>
</dbReference>
<protein>
    <submittedName>
        <fullName evidence="6">Phosphocarrier protein HPr</fullName>
    </submittedName>
</protein>
<comment type="subcellular location">
    <subcellularLocation>
        <location evidence="1">Cytoplasm</location>
    </subcellularLocation>
</comment>
<gene>
    <name evidence="6" type="primary">ptsH</name>
    <name evidence="6" type="ordered locus">CLOAM1753</name>
</gene>
<evidence type="ECO:0000256" key="2">
    <source>
        <dbReference type="ARBA" id="ARBA00010736"/>
    </source>
</evidence>
<dbReference type="GO" id="GO:0009401">
    <property type="term" value="P:phosphoenolpyruvate-dependent sugar phosphotransferase system"/>
    <property type="evidence" value="ECO:0007669"/>
    <property type="project" value="UniProtKB-KW"/>
</dbReference>
<feature type="domain" description="HPr" evidence="5">
    <location>
        <begin position="1"/>
        <end position="82"/>
    </location>
</feature>
<dbReference type="InterPro" id="IPR000032">
    <property type="entry name" value="HPr-like"/>
</dbReference>
<evidence type="ECO:0000259" key="5">
    <source>
        <dbReference type="PROSITE" id="PS51350"/>
    </source>
</evidence>
<dbReference type="Gene3D" id="3.30.1340.10">
    <property type="entry name" value="HPr-like"/>
    <property type="match status" value="1"/>
</dbReference>
<evidence type="ECO:0000313" key="7">
    <source>
        <dbReference type="Proteomes" id="UP000002019"/>
    </source>
</evidence>
<dbReference type="InterPro" id="IPR035895">
    <property type="entry name" value="HPr-like_sf"/>
</dbReference>
<sequence length="82" mass="9010">MTVTNKLGLHARPSALLVKAATKYRSEFFIEKEGMRVNGKSIMGVMMLAAECGSKLQLIANGVDEDYLLAEIKEMIENGFGE</sequence>
<dbReference type="CDD" id="cd00367">
    <property type="entry name" value="PTS-HPr_like"/>
    <property type="match status" value="1"/>
</dbReference>
<proteinExistence type="inferred from homology"/>
<dbReference type="SUPFAM" id="SSF55594">
    <property type="entry name" value="HPr-like"/>
    <property type="match status" value="1"/>
</dbReference>
<dbReference type="PANTHER" id="PTHR33705:SF2">
    <property type="entry name" value="PHOSPHOCARRIER PROTEIN NPR"/>
    <property type="match status" value="1"/>
</dbReference>
<name>B0VJD4_CLOAI</name>
<dbReference type="NCBIfam" id="TIGR01003">
    <property type="entry name" value="PTS_HPr_family"/>
    <property type="match status" value="1"/>
</dbReference>
<dbReference type="GO" id="GO:0005737">
    <property type="term" value="C:cytoplasm"/>
    <property type="evidence" value="ECO:0007669"/>
    <property type="project" value="UniProtKB-SubCell"/>
</dbReference>
<dbReference type="InterPro" id="IPR050399">
    <property type="entry name" value="HPr"/>
</dbReference>
<evidence type="ECO:0000256" key="4">
    <source>
        <dbReference type="ARBA" id="ARBA00022683"/>
    </source>
</evidence>
<dbReference type="PROSITE" id="PS51350">
    <property type="entry name" value="PTS_HPR_DOM"/>
    <property type="match status" value="1"/>
</dbReference>
<dbReference type="EMBL" id="CU466930">
    <property type="protein sequence ID" value="CAO81588.1"/>
    <property type="molecule type" value="Genomic_DNA"/>
</dbReference>
<dbReference type="HOGENOM" id="CLU_136230_1_1_0"/>
<accession>B0VJD4</accession>
<dbReference type="PROSITE" id="PS00369">
    <property type="entry name" value="PTS_HPR_HIS"/>
    <property type="match status" value="1"/>
</dbReference>
<dbReference type="Proteomes" id="UP000002019">
    <property type="component" value="Chromosome"/>
</dbReference>
<keyword evidence="3" id="KW-0963">Cytoplasm</keyword>
<keyword evidence="7" id="KW-1185">Reference proteome</keyword>
<dbReference type="AlphaFoldDB" id="B0VJD4"/>
<dbReference type="STRING" id="459349.CLOAM1753"/>
<evidence type="ECO:0000256" key="3">
    <source>
        <dbReference type="ARBA" id="ARBA00022490"/>
    </source>
</evidence>
<comment type="similarity">
    <text evidence="2">Belongs to the HPr family.</text>
</comment>
<dbReference type="PRINTS" id="PR00107">
    <property type="entry name" value="PHOSPHOCPHPR"/>
</dbReference>